<dbReference type="Proteomes" id="UP000683360">
    <property type="component" value="Unassembled WGS sequence"/>
</dbReference>
<sequence length="475" mass="54323">MSHSKAESLHFYKYSCYKIGTEKVVRARRLKYTCKDLISFNKFFDQISSGSLGEGLDLKGSDLDIMSINYNFAVYESEKDALQDCGVVLVMDTEETQPCFTNLRVTNYNSLSSCIKQVMEQHRGHNLLSSELYKSQFRKQLSLICPDLNKIHGPCLSDKGDNMDFASCLKCDKFTNIKHKNILINILKKSCETGIQIFSLSKTLHCYKRFPNKDRRSESEVDQMIKELTRFSFPNNPSTIRMSHTLHTLLHHCKTRLSKGIFFLCLSLGYQRIARPHIDIANNKQLYKNYINDISHLLVGVNSDALSGWLKLASYFCLQKNHFSSIEIINNCLSKCTNDKISVGTDLLPIIKLNWKQKHELKLVAQEKLTLVLKTKILNPVIFAIKSSVIPTELKLEARVNFVPTIFDPIAYAYFLHFLCCYHQQDFISCEHCITQLLKTSMVSTTPIGPHTIVEVCKTSQILLGIAYQIQGKKI</sequence>
<evidence type="ECO:0000313" key="1">
    <source>
        <dbReference type="EMBL" id="CAG2193052.1"/>
    </source>
</evidence>
<gene>
    <name evidence="1" type="ORF">MEDL_8066</name>
</gene>
<organism evidence="1 2">
    <name type="scientific">Mytilus edulis</name>
    <name type="common">Blue mussel</name>
    <dbReference type="NCBI Taxonomy" id="6550"/>
    <lineage>
        <taxon>Eukaryota</taxon>
        <taxon>Metazoa</taxon>
        <taxon>Spiralia</taxon>
        <taxon>Lophotrochozoa</taxon>
        <taxon>Mollusca</taxon>
        <taxon>Bivalvia</taxon>
        <taxon>Autobranchia</taxon>
        <taxon>Pteriomorphia</taxon>
        <taxon>Mytilida</taxon>
        <taxon>Mytiloidea</taxon>
        <taxon>Mytilidae</taxon>
        <taxon>Mytilinae</taxon>
        <taxon>Mytilus</taxon>
    </lineage>
</organism>
<proteinExistence type="predicted"/>
<accession>A0A8S3QD13</accession>
<dbReference type="AlphaFoldDB" id="A0A8S3QD13"/>
<keyword evidence="2" id="KW-1185">Reference proteome</keyword>
<comment type="caution">
    <text evidence="1">The sequence shown here is derived from an EMBL/GenBank/DDBJ whole genome shotgun (WGS) entry which is preliminary data.</text>
</comment>
<protein>
    <submittedName>
        <fullName evidence="1">Uncharacterized protein</fullName>
    </submittedName>
</protein>
<name>A0A8S3QD13_MYTED</name>
<dbReference type="OrthoDB" id="10347805at2759"/>
<dbReference type="EMBL" id="CAJPWZ010000458">
    <property type="protein sequence ID" value="CAG2193052.1"/>
    <property type="molecule type" value="Genomic_DNA"/>
</dbReference>
<reference evidence="1" key="1">
    <citation type="submission" date="2021-03" db="EMBL/GenBank/DDBJ databases">
        <authorList>
            <person name="Bekaert M."/>
        </authorList>
    </citation>
    <scope>NUCLEOTIDE SEQUENCE</scope>
</reference>
<evidence type="ECO:0000313" key="2">
    <source>
        <dbReference type="Proteomes" id="UP000683360"/>
    </source>
</evidence>